<proteinExistence type="predicted"/>
<dbReference type="EMBL" id="VJWX01000455">
    <property type="protein sequence ID" value="TVT28364.1"/>
    <property type="molecule type" value="Genomic_DNA"/>
</dbReference>
<feature type="transmembrane region" description="Helical" evidence="6">
    <location>
        <begin position="237"/>
        <end position="259"/>
    </location>
</feature>
<evidence type="ECO:0000256" key="1">
    <source>
        <dbReference type="ARBA" id="ARBA00004651"/>
    </source>
</evidence>
<dbReference type="Pfam" id="PF09678">
    <property type="entry name" value="Caa3_CtaG"/>
    <property type="match status" value="1"/>
</dbReference>
<dbReference type="GO" id="GO:0005886">
    <property type="term" value="C:plasma membrane"/>
    <property type="evidence" value="ECO:0007669"/>
    <property type="project" value="UniProtKB-SubCell"/>
</dbReference>
<organism evidence="7 8">
    <name type="scientific">Amycolatopsis rhizosphaerae</name>
    <dbReference type="NCBI Taxonomy" id="2053003"/>
    <lineage>
        <taxon>Bacteria</taxon>
        <taxon>Bacillati</taxon>
        <taxon>Actinomycetota</taxon>
        <taxon>Actinomycetes</taxon>
        <taxon>Pseudonocardiales</taxon>
        <taxon>Pseudonocardiaceae</taxon>
        <taxon>Amycolatopsis</taxon>
    </lineage>
</organism>
<comment type="subcellular location">
    <subcellularLocation>
        <location evidence="1">Cell membrane</location>
        <topology evidence="1">Multi-pass membrane protein</topology>
    </subcellularLocation>
</comment>
<keyword evidence="3 6" id="KW-0812">Transmembrane</keyword>
<evidence type="ECO:0000256" key="2">
    <source>
        <dbReference type="ARBA" id="ARBA00022475"/>
    </source>
</evidence>
<protein>
    <submittedName>
        <fullName evidence="7">Cytochrome c oxidase assembly protein</fullName>
    </submittedName>
</protein>
<reference evidence="7 8" key="2">
    <citation type="submission" date="2019-08" db="EMBL/GenBank/DDBJ databases">
        <title>Amycolatopsis acidicola sp. nov., isolated from peat swamp forest soil.</title>
        <authorList>
            <person name="Srisuk N."/>
        </authorList>
    </citation>
    <scope>NUCLEOTIDE SEQUENCE [LARGE SCALE GENOMIC DNA]</scope>
    <source>
        <strain evidence="7 8">TBRC 6029</strain>
    </source>
</reference>
<dbReference type="Proteomes" id="UP000320011">
    <property type="component" value="Unassembled WGS sequence"/>
</dbReference>
<keyword evidence="4 6" id="KW-1133">Transmembrane helix</keyword>
<dbReference type="RefSeq" id="WP_144592297.1">
    <property type="nucleotide sequence ID" value="NZ_VJWX01000455.1"/>
</dbReference>
<comment type="caution">
    <text evidence="7">The sequence shown here is derived from an EMBL/GenBank/DDBJ whole genome shotgun (WGS) entry which is preliminary data.</text>
</comment>
<accession>A0A558AVR8</accession>
<evidence type="ECO:0000256" key="3">
    <source>
        <dbReference type="ARBA" id="ARBA00022692"/>
    </source>
</evidence>
<sequence length="310" mass="33457">MSPLTWHSLLITWNMPVAAGVLLGVAALAYAGGVAKATRWPVSRTIWFFAGLTVTTVATGGAVEVYSDVLFSMHMAQHLLLIMVAPAFLVFGRPAELLRVTARGGLRRALSGVANSRWAVLGTHPLTAFALYTAVVVGTHLTPFQQSALIHPWLHGLEEFAYLASGYLLLAAVLPHEPLRRPWPPLLRLLLLLPGMAVDTVVGISLMMTPAEPFPAYAAIPRTWGPAPLQDLHWGGAIMWVGGDALMAAVAIVVITDWVRTQATDLGPWLNAARRSAIGRGLDENADLDGEEALRAYNEMLAALARDNRR</sequence>
<evidence type="ECO:0000256" key="5">
    <source>
        <dbReference type="ARBA" id="ARBA00023136"/>
    </source>
</evidence>
<feature type="transmembrane region" description="Helical" evidence="6">
    <location>
        <begin position="78"/>
        <end position="98"/>
    </location>
</feature>
<feature type="transmembrane region" description="Helical" evidence="6">
    <location>
        <begin position="12"/>
        <end position="34"/>
    </location>
</feature>
<keyword evidence="5 6" id="KW-0472">Membrane</keyword>
<keyword evidence="8" id="KW-1185">Reference proteome</keyword>
<gene>
    <name evidence="7" type="ORF">FNH05_30440</name>
</gene>
<feature type="transmembrane region" description="Helical" evidence="6">
    <location>
        <begin position="118"/>
        <end position="141"/>
    </location>
</feature>
<keyword evidence="2" id="KW-1003">Cell membrane</keyword>
<evidence type="ECO:0000313" key="7">
    <source>
        <dbReference type="EMBL" id="TVT28364.1"/>
    </source>
</evidence>
<dbReference type="InterPro" id="IPR019108">
    <property type="entry name" value="Caa3_assmbl_CtaG-rel"/>
</dbReference>
<reference evidence="7 8" key="1">
    <citation type="submission" date="2019-07" db="EMBL/GenBank/DDBJ databases">
        <authorList>
            <person name="Duangmal K."/>
            <person name="Teo W.F.A."/>
        </authorList>
    </citation>
    <scope>NUCLEOTIDE SEQUENCE [LARGE SCALE GENOMIC DNA]</scope>
    <source>
        <strain evidence="7 8">TBRC 6029</strain>
    </source>
</reference>
<feature type="transmembrane region" description="Helical" evidence="6">
    <location>
        <begin position="186"/>
        <end position="208"/>
    </location>
</feature>
<name>A0A558AVR8_9PSEU</name>
<dbReference type="OrthoDB" id="5241646at2"/>
<evidence type="ECO:0000256" key="4">
    <source>
        <dbReference type="ARBA" id="ARBA00022989"/>
    </source>
</evidence>
<dbReference type="AlphaFoldDB" id="A0A558AVR8"/>
<feature type="transmembrane region" description="Helical" evidence="6">
    <location>
        <begin position="153"/>
        <end position="174"/>
    </location>
</feature>
<evidence type="ECO:0000313" key="8">
    <source>
        <dbReference type="Proteomes" id="UP000320011"/>
    </source>
</evidence>
<evidence type="ECO:0000256" key="6">
    <source>
        <dbReference type="SAM" id="Phobius"/>
    </source>
</evidence>
<feature type="transmembrane region" description="Helical" evidence="6">
    <location>
        <begin position="46"/>
        <end position="66"/>
    </location>
</feature>